<dbReference type="Gene3D" id="3.40.630.30">
    <property type="match status" value="1"/>
</dbReference>
<name>A0A0J8GB12_9LIST</name>
<dbReference type="InterPro" id="IPR016181">
    <property type="entry name" value="Acyl_CoA_acyltransferase"/>
</dbReference>
<evidence type="ECO:0000313" key="2">
    <source>
        <dbReference type="EMBL" id="KMT59840.1"/>
    </source>
</evidence>
<dbReference type="RefSeq" id="WP_007474014.1">
    <property type="nucleotide sequence ID" value="NZ_KQ130614.1"/>
</dbReference>
<feature type="domain" description="N-acetyltransferase" evidence="1">
    <location>
        <begin position="30"/>
        <end position="168"/>
    </location>
</feature>
<keyword evidence="3" id="KW-1185">Reference proteome</keyword>
<organism evidence="2 3">
    <name type="scientific">Listeria fleischmannii 1991</name>
    <dbReference type="NCBI Taxonomy" id="1430899"/>
    <lineage>
        <taxon>Bacteria</taxon>
        <taxon>Bacillati</taxon>
        <taxon>Bacillota</taxon>
        <taxon>Bacilli</taxon>
        <taxon>Bacillales</taxon>
        <taxon>Listeriaceae</taxon>
        <taxon>Listeria</taxon>
    </lineage>
</organism>
<dbReference type="EMBL" id="AZHO01000013">
    <property type="protein sequence ID" value="KMT59840.1"/>
    <property type="molecule type" value="Genomic_DNA"/>
</dbReference>
<accession>A0A0J8GB12</accession>
<dbReference type="InterPro" id="IPR051531">
    <property type="entry name" value="N-acetyltransferase"/>
</dbReference>
<proteinExistence type="predicted"/>
<dbReference type="PANTHER" id="PTHR43792:SF1">
    <property type="entry name" value="N-ACETYLTRANSFERASE DOMAIN-CONTAINING PROTEIN"/>
    <property type="match status" value="1"/>
</dbReference>
<dbReference type="Proteomes" id="UP000052258">
    <property type="component" value="Unassembled WGS sequence"/>
</dbReference>
<comment type="caution">
    <text evidence="2">The sequence shown here is derived from an EMBL/GenBank/DDBJ whole genome shotgun (WGS) entry which is preliminary data.</text>
</comment>
<evidence type="ECO:0000313" key="3">
    <source>
        <dbReference type="Proteomes" id="UP000052258"/>
    </source>
</evidence>
<dbReference type="Pfam" id="PF13302">
    <property type="entry name" value="Acetyltransf_3"/>
    <property type="match status" value="1"/>
</dbReference>
<evidence type="ECO:0000259" key="1">
    <source>
        <dbReference type="PROSITE" id="PS51186"/>
    </source>
</evidence>
<dbReference type="InterPro" id="IPR000182">
    <property type="entry name" value="GNAT_dom"/>
</dbReference>
<dbReference type="SUPFAM" id="SSF55729">
    <property type="entry name" value="Acyl-CoA N-acyltransferases (Nat)"/>
    <property type="match status" value="1"/>
</dbReference>
<sequence>MIVNLFHALPEIISTKRLTMVRTTLAHSPSLFKIWSDSEVAEYMNIEKFTTVLQAEEMIKAINAEPAACRYTIFLNKEIIGSLGINEINSLDHTIEIGYELAKSFWKKGYMTELLTGFLSEIESYLPYKGVFAKVLPDNSASISLLEKLGFQLENQTEELDLYTKKVCTIFIYKLYFK</sequence>
<protein>
    <recommendedName>
        <fullName evidence="1">N-acetyltransferase domain-containing protein</fullName>
    </recommendedName>
</protein>
<gene>
    <name evidence="2" type="ORF">X560_1553</name>
</gene>
<dbReference type="GO" id="GO:0016747">
    <property type="term" value="F:acyltransferase activity, transferring groups other than amino-acyl groups"/>
    <property type="evidence" value="ECO:0007669"/>
    <property type="project" value="InterPro"/>
</dbReference>
<reference evidence="2 3" key="1">
    <citation type="journal article" date="2015" name="Genome Biol. Evol.">
        <title>Comparative Genomics of Listeria Sensu Lato: Genus-Wide Differences in Evolutionary Dynamics and the Progressive Gain of Complex, Potentially Pathogenicity-Related Traits through Lateral Gene Transfer.</title>
        <authorList>
            <person name="Chiara M."/>
            <person name="Caruso M."/>
            <person name="D'Erchia A.M."/>
            <person name="Manzari C."/>
            <person name="Fraccalvieri R."/>
            <person name="Goffredo E."/>
            <person name="Latorre L."/>
            <person name="Miccolupo A."/>
            <person name="Padalino I."/>
            <person name="Santagada G."/>
            <person name="Chiocco D."/>
            <person name="Pesole G."/>
            <person name="Horner D.S."/>
            <person name="Parisi A."/>
        </authorList>
    </citation>
    <scope>NUCLEOTIDE SEQUENCE [LARGE SCALE GENOMIC DNA]</scope>
    <source>
        <strain evidence="2 3">1991</strain>
    </source>
</reference>
<dbReference type="PROSITE" id="PS51186">
    <property type="entry name" value="GNAT"/>
    <property type="match status" value="1"/>
</dbReference>
<dbReference type="PANTHER" id="PTHR43792">
    <property type="entry name" value="GNAT FAMILY, PUTATIVE (AFU_ORTHOLOGUE AFUA_3G00765)-RELATED-RELATED"/>
    <property type="match status" value="1"/>
</dbReference>
<dbReference type="OrthoDB" id="9785602at2"/>
<dbReference type="AlphaFoldDB" id="A0A0J8GB12"/>
<dbReference type="PATRIC" id="fig|1430899.3.peg.1314"/>